<dbReference type="InterPro" id="IPR052787">
    <property type="entry name" value="MAVS"/>
</dbReference>
<gene>
    <name evidence="2" type="ORF">MAR_029698</name>
</gene>
<organism evidence="2 3">
    <name type="scientific">Mya arenaria</name>
    <name type="common">Soft-shell clam</name>
    <dbReference type="NCBI Taxonomy" id="6604"/>
    <lineage>
        <taxon>Eukaryota</taxon>
        <taxon>Metazoa</taxon>
        <taxon>Spiralia</taxon>
        <taxon>Lophotrochozoa</taxon>
        <taxon>Mollusca</taxon>
        <taxon>Bivalvia</taxon>
        <taxon>Autobranchia</taxon>
        <taxon>Heteroconchia</taxon>
        <taxon>Euheterodonta</taxon>
        <taxon>Imparidentia</taxon>
        <taxon>Neoheterodontei</taxon>
        <taxon>Myida</taxon>
        <taxon>Myoidea</taxon>
        <taxon>Myidae</taxon>
        <taxon>Mya</taxon>
    </lineage>
</organism>
<feature type="non-terminal residue" evidence="2">
    <location>
        <position position="212"/>
    </location>
</feature>
<dbReference type="PANTHER" id="PTHR21446:SF12">
    <property type="entry name" value="POTASSIUM CHANNEL TETRAMERIZATION DOMAIN CONTAINING 1"/>
    <property type="match status" value="1"/>
</dbReference>
<feature type="region of interest" description="Disordered" evidence="1">
    <location>
        <begin position="1"/>
        <end position="47"/>
    </location>
</feature>
<protein>
    <submittedName>
        <fullName evidence="2">Uncharacterized protein</fullName>
    </submittedName>
</protein>
<evidence type="ECO:0000313" key="3">
    <source>
        <dbReference type="Proteomes" id="UP001164746"/>
    </source>
</evidence>
<keyword evidence="3" id="KW-1185">Reference proteome</keyword>
<accession>A0ABY7DIE8</accession>
<dbReference type="PANTHER" id="PTHR21446">
    <property type="entry name" value="DUF3504 DOMAIN-CONTAINING PROTEIN"/>
    <property type="match status" value="1"/>
</dbReference>
<proteinExistence type="predicted"/>
<feature type="compositionally biased region" description="Basic and acidic residues" evidence="1">
    <location>
        <begin position="30"/>
        <end position="44"/>
    </location>
</feature>
<feature type="compositionally biased region" description="Basic and acidic residues" evidence="1">
    <location>
        <begin position="1"/>
        <end position="18"/>
    </location>
</feature>
<dbReference type="EMBL" id="CP111013">
    <property type="protein sequence ID" value="WAQ97008.1"/>
    <property type="molecule type" value="Genomic_DNA"/>
</dbReference>
<evidence type="ECO:0000256" key="1">
    <source>
        <dbReference type="SAM" id="MobiDB-lite"/>
    </source>
</evidence>
<reference evidence="2" key="1">
    <citation type="submission" date="2022-11" db="EMBL/GenBank/DDBJ databases">
        <title>Centuries of genome instability and evolution in soft-shell clam transmissible cancer (bioRxiv).</title>
        <authorList>
            <person name="Hart S.F.M."/>
            <person name="Yonemitsu M.A."/>
            <person name="Giersch R.M."/>
            <person name="Beal B.F."/>
            <person name="Arriagada G."/>
            <person name="Davis B.W."/>
            <person name="Ostrander E.A."/>
            <person name="Goff S.P."/>
            <person name="Metzger M.J."/>
        </authorList>
    </citation>
    <scope>NUCLEOTIDE SEQUENCE</scope>
    <source>
        <strain evidence="2">MELC-2E11</strain>
        <tissue evidence="2">Siphon/mantle</tissue>
    </source>
</reference>
<name>A0ABY7DIE8_MYAAR</name>
<evidence type="ECO:0000313" key="2">
    <source>
        <dbReference type="EMBL" id="WAQ97008.1"/>
    </source>
</evidence>
<sequence length="212" mass="23876">AIHTGKEAKSETKSEIKSVTETGSLGRFKPKTEEEVKHIEDKNHAAKTKKNTQLGLKIFQDWHLSVHGDIVDLATVDEERLYNLLRKFYCEEKKSKSAELQLKVYHKNTMKNIRAALNRHLRDIGSNKVIVHGQLFKSANRTLNGLLKTQMRQGLSQPTKHKSIISNSDLSILANYISLDFTFNTCMQSGITLRFICQQGLGVPSTTKAGLV</sequence>
<dbReference type="Proteomes" id="UP001164746">
    <property type="component" value="Chromosome 2"/>
</dbReference>